<sequence length="343" mass="36976">MSEGVGNSGRFARLEDVILDELYPEVDLALRRGRHIDRDDAAWYTFLVDAEDHLEPLYRRFGCELIHRSDGYFYLLPTSDALGRRHLSSGEMLVGQALTLLYLEPATLEHGGAVTREQVLGHLAGVVGADSLMRAMNPKRRRHDERIAQETVRNKVTEALRRLSTLGFVEVLEDDRVRLRPSLMRFAEPVRGTKAPEATLARLVAEGELVLAEDDAAGDGGAESEDETPRSEEEASAADDDAVQTVSDDELESAMDDDAVESIADDDAVETVPDDDDAESVADEDAVETVPDDDAIESVASDDAGDPATTGASDDAGDPATTGASDDGASDPANPEESHEDPS</sequence>
<proteinExistence type="predicted"/>
<dbReference type="CDD" id="cd16336">
    <property type="entry name" value="MukE"/>
    <property type="match status" value="1"/>
</dbReference>
<dbReference type="EMBL" id="CP089984">
    <property type="protein sequence ID" value="WXB13973.1"/>
    <property type="molecule type" value="Genomic_DNA"/>
</dbReference>
<keyword evidence="8" id="KW-1185">Reference proteome</keyword>
<evidence type="ECO:0000256" key="4">
    <source>
        <dbReference type="ARBA" id="ARBA00023067"/>
    </source>
</evidence>
<keyword evidence="3" id="KW-0159">Chromosome partition</keyword>
<accession>A0ABZ2LSS8</accession>
<gene>
    <name evidence="7" type="ORF">LZC94_39860</name>
</gene>
<dbReference type="InterPro" id="IPR007385">
    <property type="entry name" value="Scp_MukE"/>
</dbReference>
<feature type="region of interest" description="Disordered" evidence="6">
    <location>
        <begin position="212"/>
        <end position="343"/>
    </location>
</feature>
<reference evidence="7 8" key="1">
    <citation type="submission" date="2021-12" db="EMBL/GenBank/DDBJ databases">
        <title>Discovery of the Pendulisporaceae a myxobacterial family with distinct sporulation behavior and unique specialized metabolism.</title>
        <authorList>
            <person name="Garcia R."/>
            <person name="Popoff A."/>
            <person name="Bader C.D."/>
            <person name="Loehr J."/>
            <person name="Walesch S."/>
            <person name="Walt C."/>
            <person name="Boldt J."/>
            <person name="Bunk B."/>
            <person name="Haeckl F.J.F.P.J."/>
            <person name="Gunesch A.P."/>
            <person name="Birkelbach J."/>
            <person name="Nuebel U."/>
            <person name="Pietschmann T."/>
            <person name="Bach T."/>
            <person name="Mueller R."/>
        </authorList>
    </citation>
    <scope>NUCLEOTIDE SEQUENCE [LARGE SCALE GENOMIC DNA]</scope>
    <source>
        <strain evidence="7 8">MSr11954</strain>
    </source>
</reference>
<evidence type="ECO:0000313" key="8">
    <source>
        <dbReference type="Proteomes" id="UP001370348"/>
    </source>
</evidence>
<keyword evidence="4" id="KW-0226">DNA condensation</keyword>
<dbReference type="Gene3D" id="1.10.10.2250">
    <property type="match status" value="1"/>
</dbReference>
<organism evidence="7 8">
    <name type="scientific">Pendulispora albinea</name>
    <dbReference type="NCBI Taxonomy" id="2741071"/>
    <lineage>
        <taxon>Bacteria</taxon>
        <taxon>Pseudomonadati</taxon>
        <taxon>Myxococcota</taxon>
        <taxon>Myxococcia</taxon>
        <taxon>Myxococcales</taxon>
        <taxon>Sorangiineae</taxon>
        <taxon>Pendulisporaceae</taxon>
        <taxon>Pendulispora</taxon>
    </lineage>
</organism>
<dbReference type="RefSeq" id="WP_394823590.1">
    <property type="nucleotide sequence ID" value="NZ_CP089984.1"/>
</dbReference>
<protein>
    <submittedName>
        <fullName evidence="7">Chromosome partition protein MukE</fullName>
    </submittedName>
</protein>
<keyword evidence="5" id="KW-0131">Cell cycle</keyword>
<evidence type="ECO:0000256" key="5">
    <source>
        <dbReference type="ARBA" id="ARBA00023306"/>
    </source>
</evidence>
<dbReference type="InterPro" id="IPR042038">
    <property type="entry name" value="MukE_N"/>
</dbReference>
<dbReference type="Pfam" id="PF04288">
    <property type="entry name" value="MukE"/>
    <property type="match status" value="1"/>
</dbReference>
<keyword evidence="2" id="KW-0132">Cell division</keyword>
<feature type="compositionally biased region" description="Acidic residues" evidence="6">
    <location>
        <begin position="234"/>
        <end position="296"/>
    </location>
</feature>
<keyword evidence="1" id="KW-0963">Cytoplasm</keyword>
<evidence type="ECO:0000313" key="7">
    <source>
        <dbReference type="EMBL" id="WXB13973.1"/>
    </source>
</evidence>
<evidence type="ECO:0000256" key="2">
    <source>
        <dbReference type="ARBA" id="ARBA00022618"/>
    </source>
</evidence>
<evidence type="ECO:0000256" key="1">
    <source>
        <dbReference type="ARBA" id="ARBA00022490"/>
    </source>
</evidence>
<evidence type="ECO:0000256" key="6">
    <source>
        <dbReference type="SAM" id="MobiDB-lite"/>
    </source>
</evidence>
<name>A0ABZ2LSS8_9BACT</name>
<dbReference type="Proteomes" id="UP001370348">
    <property type="component" value="Chromosome"/>
</dbReference>
<dbReference type="InterPro" id="IPR042037">
    <property type="entry name" value="MukE_C"/>
</dbReference>
<feature type="compositionally biased region" description="Acidic residues" evidence="6">
    <location>
        <begin position="212"/>
        <end position="226"/>
    </location>
</feature>
<dbReference type="Gene3D" id="1.10.10.2260">
    <property type="entry name" value="MukE-like family, C-terminal domain"/>
    <property type="match status" value="1"/>
</dbReference>
<evidence type="ECO:0000256" key="3">
    <source>
        <dbReference type="ARBA" id="ARBA00022829"/>
    </source>
</evidence>